<sequence length="698" mass="77630">MSSIPLASRQQGSEVIDGMKTDFHISAYADQVYACQLAEVTYKRSQKPVLIAWECLLACSASAGCPDKDQLLRKIVTQARLSTGDFAEAIRSCGADEHLFMELGAFLHKLGVYHLALSSFWTAVRLNPADVGHRNNVAACLLSMSRPREAVLVLEELEKKVKEEAETSWKTDLNMASALFELGEYAKSETRLTRVVASNLSFPHKHVAVANLLFTRRKLCSWGGWDEDLSAARRLMSDQVRGKLDQLPIEPPVDPFMALAFAEARWSKGEEGEVEGLAMDPTAFLLLARHYTELMAPEQHPLQTRMQPAAQIQLGYVSSDLGRRHSMMLLIKGAIERHSPRVRVLCFLLAPPMDPSLVPSSCSLRSDLSSLPDLEASRSINGHGPHVLVDLNGWTAGNRMRIFSYRPAALQVGYMGFTGTTGAGFIDYVLVDSWVAPPEVSQLYSEKFVVLPTSYMTTDYLQEELLGGERARKTRAGRLTFCNHDSLYKLDPTRFTSWMKLLEEVEGSTLLLLAQGNSTESSLLSRAPPHLRSRIVFQPFLDVRKHLERIRACDLALDTHGISGHTTSANYLWGGVPLVSLPSFMWAGRVTSSLLSALSASCHLALLGIARSEDDFVQLSKRLARSAGDGRLERRQLEDLRTCMAGATDVARGRRKDEGGLNRLFDNQRWVEGWEEVLRMMVESRWTSASPVHVLKVS</sequence>
<dbReference type="GO" id="GO:0006493">
    <property type="term" value="P:protein O-linked glycosylation"/>
    <property type="evidence" value="ECO:0007669"/>
    <property type="project" value="TreeGrafter"/>
</dbReference>
<dbReference type="HOGENOM" id="CLU_395088_0_0_1"/>
<reference evidence="11" key="3">
    <citation type="submission" date="2015-06" db="UniProtKB">
        <authorList>
            <consortium name="EnsemblProtists"/>
        </authorList>
    </citation>
    <scope>IDENTIFICATION</scope>
</reference>
<dbReference type="Gene3D" id="1.25.40.10">
    <property type="entry name" value="Tetratricopeptide repeat domain"/>
    <property type="match status" value="1"/>
</dbReference>
<evidence type="ECO:0000259" key="9">
    <source>
        <dbReference type="Pfam" id="PF13844"/>
    </source>
</evidence>
<dbReference type="RefSeq" id="XP_005835293.1">
    <property type="nucleotide sequence ID" value="XM_005835236.1"/>
</dbReference>
<feature type="domain" description="O-GlcNAc transferase C-terminal" evidence="9">
    <location>
        <begin position="299"/>
        <end position="461"/>
    </location>
</feature>
<protein>
    <recommendedName>
        <fullName evidence="3">protein O-GlcNAc transferase</fullName>
        <ecNumber evidence="3">2.4.1.255</ecNumber>
    </recommendedName>
</protein>
<dbReference type="EnsemblProtists" id="EKX48313">
    <property type="protein sequence ID" value="EKX48313"/>
    <property type="gene ID" value="GUITHDRAFT_105920"/>
</dbReference>
<evidence type="ECO:0000256" key="7">
    <source>
        <dbReference type="ARBA" id="ARBA00022803"/>
    </source>
</evidence>
<reference evidence="10 12" key="1">
    <citation type="journal article" date="2012" name="Nature">
        <title>Algal genomes reveal evolutionary mosaicism and the fate of nucleomorphs.</title>
        <authorList>
            <consortium name="DOE Joint Genome Institute"/>
            <person name="Curtis B.A."/>
            <person name="Tanifuji G."/>
            <person name="Burki F."/>
            <person name="Gruber A."/>
            <person name="Irimia M."/>
            <person name="Maruyama S."/>
            <person name="Arias M.C."/>
            <person name="Ball S.G."/>
            <person name="Gile G.H."/>
            <person name="Hirakawa Y."/>
            <person name="Hopkins J.F."/>
            <person name="Kuo A."/>
            <person name="Rensing S.A."/>
            <person name="Schmutz J."/>
            <person name="Symeonidi A."/>
            <person name="Elias M."/>
            <person name="Eveleigh R.J."/>
            <person name="Herman E.K."/>
            <person name="Klute M.J."/>
            <person name="Nakayama T."/>
            <person name="Obornik M."/>
            <person name="Reyes-Prieto A."/>
            <person name="Armbrust E.V."/>
            <person name="Aves S.J."/>
            <person name="Beiko R.G."/>
            <person name="Coutinho P."/>
            <person name="Dacks J.B."/>
            <person name="Durnford D.G."/>
            <person name="Fast N.M."/>
            <person name="Green B.R."/>
            <person name="Grisdale C.J."/>
            <person name="Hempel F."/>
            <person name="Henrissat B."/>
            <person name="Hoppner M.P."/>
            <person name="Ishida K."/>
            <person name="Kim E."/>
            <person name="Koreny L."/>
            <person name="Kroth P.G."/>
            <person name="Liu Y."/>
            <person name="Malik S.B."/>
            <person name="Maier U.G."/>
            <person name="McRose D."/>
            <person name="Mock T."/>
            <person name="Neilson J.A."/>
            <person name="Onodera N.T."/>
            <person name="Poole A.M."/>
            <person name="Pritham E.J."/>
            <person name="Richards T.A."/>
            <person name="Rocap G."/>
            <person name="Roy S.W."/>
            <person name="Sarai C."/>
            <person name="Schaack S."/>
            <person name="Shirato S."/>
            <person name="Slamovits C.H."/>
            <person name="Spencer D.F."/>
            <person name="Suzuki S."/>
            <person name="Worden A.Z."/>
            <person name="Zauner S."/>
            <person name="Barry K."/>
            <person name="Bell C."/>
            <person name="Bharti A.K."/>
            <person name="Crow J.A."/>
            <person name="Grimwood J."/>
            <person name="Kramer R."/>
            <person name="Lindquist E."/>
            <person name="Lucas S."/>
            <person name="Salamov A."/>
            <person name="McFadden G.I."/>
            <person name="Lane C.E."/>
            <person name="Keeling P.J."/>
            <person name="Gray M.W."/>
            <person name="Grigoriev I.V."/>
            <person name="Archibald J.M."/>
        </authorList>
    </citation>
    <scope>NUCLEOTIDE SEQUENCE</scope>
    <source>
        <strain evidence="10 12">CCMP2712</strain>
    </source>
</reference>
<gene>
    <name evidence="10" type="ORF">GUITHDRAFT_105920</name>
</gene>
<dbReference type="Gene3D" id="3.40.50.11380">
    <property type="match status" value="1"/>
</dbReference>
<dbReference type="AlphaFoldDB" id="L1JIH5"/>
<evidence type="ECO:0000313" key="11">
    <source>
        <dbReference type="EnsemblProtists" id="EKX48313"/>
    </source>
</evidence>
<comment type="pathway">
    <text evidence="1">Protein modification; protein glycosylation.</text>
</comment>
<organism evidence="10">
    <name type="scientific">Guillardia theta (strain CCMP2712)</name>
    <name type="common">Cryptophyte</name>
    <dbReference type="NCBI Taxonomy" id="905079"/>
    <lineage>
        <taxon>Eukaryota</taxon>
        <taxon>Cryptophyceae</taxon>
        <taxon>Pyrenomonadales</taxon>
        <taxon>Geminigeraceae</taxon>
        <taxon>Guillardia</taxon>
    </lineage>
</organism>
<dbReference type="GeneID" id="17304951"/>
<dbReference type="EMBL" id="JH992986">
    <property type="protein sequence ID" value="EKX48313.1"/>
    <property type="molecule type" value="Genomic_DNA"/>
</dbReference>
<feature type="domain" description="O-GlcNAc transferase C-terminal" evidence="9">
    <location>
        <begin position="479"/>
        <end position="625"/>
    </location>
</feature>
<dbReference type="STRING" id="905079.L1JIH5"/>
<name>L1JIH5_GUITC</name>
<keyword evidence="12" id="KW-1185">Reference proteome</keyword>
<evidence type="ECO:0000256" key="2">
    <source>
        <dbReference type="ARBA" id="ARBA00005386"/>
    </source>
</evidence>
<keyword evidence="5" id="KW-0808">Transferase</keyword>
<dbReference type="PROSITE" id="PS50005">
    <property type="entry name" value="TPR"/>
    <property type="match status" value="1"/>
</dbReference>
<evidence type="ECO:0000256" key="4">
    <source>
        <dbReference type="ARBA" id="ARBA00022676"/>
    </source>
</evidence>
<dbReference type="InterPro" id="IPR011990">
    <property type="entry name" value="TPR-like_helical_dom_sf"/>
</dbReference>
<dbReference type="InterPro" id="IPR019734">
    <property type="entry name" value="TPR_rpt"/>
</dbReference>
<dbReference type="eggNOG" id="KOG4626">
    <property type="taxonomic scope" value="Eukaryota"/>
</dbReference>
<reference evidence="12" key="2">
    <citation type="submission" date="2012-11" db="EMBL/GenBank/DDBJ databases">
        <authorList>
            <person name="Kuo A."/>
            <person name="Curtis B.A."/>
            <person name="Tanifuji G."/>
            <person name="Burki F."/>
            <person name="Gruber A."/>
            <person name="Irimia M."/>
            <person name="Maruyama S."/>
            <person name="Arias M.C."/>
            <person name="Ball S.G."/>
            <person name="Gile G.H."/>
            <person name="Hirakawa Y."/>
            <person name="Hopkins J.F."/>
            <person name="Rensing S.A."/>
            <person name="Schmutz J."/>
            <person name="Symeonidi A."/>
            <person name="Elias M."/>
            <person name="Eveleigh R.J."/>
            <person name="Herman E.K."/>
            <person name="Klute M.J."/>
            <person name="Nakayama T."/>
            <person name="Obornik M."/>
            <person name="Reyes-Prieto A."/>
            <person name="Armbrust E.V."/>
            <person name="Aves S.J."/>
            <person name="Beiko R.G."/>
            <person name="Coutinho P."/>
            <person name="Dacks J.B."/>
            <person name="Durnford D.G."/>
            <person name="Fast N.M."/>
            <person name="Green B.R."/>
            <person name="Grisdale C."/>
            <person name="Hempe F."/>
            <person name="Henrissat B."/>
            <person name="Hoppner M.P."/>
            <person name="Ishida K.-I."/>
            <person name="Kim E."/>
            <person name="Koreny L."/>
            <person name="Kroth P.G."/>
            <person name="Liu Y."/>
            <person name="Malik S.-B."/>
            <person name="Maier U.G."/>
            <person name="McRose D."/>
            <person name="Mock T."/>
            <person name="Neilson J.A."/>
            <person name="Onodera N.T."/>
            <person name="Poole A.M."/>
            <person name="Pritham E.J."/>
            <person name="Richards T.A."/>
            <person name="Rocap G."/>
            <person name="Roy S.W."/>
            <person name="Sarai C."/>
            <person name="Schaack S."/>
            <person name="Shirato S."/>
            <person name="Slamovits C.H."/>
            <person name="Spencer D.F."/>
            <person name="Suzuki S."/>
            <person name="Worden A.Z."/>
            <person name="Zauner S."/>
            <person name="Barry K."/>
            <person name="Bell C."/>
            <person name="Bharti A.K."/>
            <person name="Crow J.A."/>
            <person name="Grimwood J."/>
            <person name="Kramer R."/>
            <person name="Lindquist E."/>
            <person name="Lucas S."/>
            <person name="Salamov A."/>
            <person name="McFadden G.I."/>
            <person name="Lane C.E."/>
            <person name="Keeling P.J."/>
            <person name="Gray M.W."/>
            <person name="Grigoriev I.V."/>
            <person name="Archibald J.M."/>
        </authorList>
    </citation>
    <scope>NUCLEOTIDE SEQUENCE</scope>
    <source>
        <strain evidence="12">CCMP2712</strain>
    </source>
</reference>
<dbReference type="SUPFAM" id="SSF48452">
    <property type="entry name" value="TPR-like"/>
    <property type="match status" value="1"/>
</dbReference>
<evidence type="ECO:0000256" key="5">
    <source>
        <dbReference type="ARBA" id="ARBA00022679"/>
    </source>
</evidence>
<keyword evidence="7 8" id="KW-0802">TPR repeat</keyword>
<evidence type="ECO:0000256" key="3">
    <source>
        <dbReference type="ARBA" id="ARBA00011970"/>
    </source>
</evidence>
<keyword evidence="4" id="KW-0328">Glycosyltransferase</keyword>
<dbReference type="OrthoDB" id="421121at2759"/>
<keyword evidence="6" id="KW-0677">Repeat</keyword>
<evidence type="ECO:0000256" key="8">
    <source>
        <dbReference type="PROSITE-ProRule" id="PRU00339"/>
    </source>
</evidence>
<evidence type="ECO:0000313" key="12">
    <source>
        <dbReference type="Proteomes" id="UP000011087"/>
    </source>
</evidence>
<dbReference type="Proteomes" id="UP000011087">
    <property type="component" value="Unassembled WGS sequence"/>
</dbReference>
<evidence type="ECO:0000256" key="6">
    <source>
        <dbReference type="ARBA" id="ARBA00022737"/>
    </source>
</evidence>
<evidence type="ECO:0000313" key="10">
    <source>
        <dbReference type="EMBL" id="EKX48313.1"/>
    </source>
</evidence>
<feature type="repeat" description="TPR" evidence="8">
    <location>
        <begin position="97"/>
        <end position="130"/>
    </location>
</feature>
<dbReference type="KEGG" id="gtt:GUITHDRAFT_105920"/>
<proteinExistence type="inferred from homology"/>
<dbReference type="PANTHER" id="PTHR44998">
    <property type="match status" value="1"/>
</dbReference>
<dbReference type="PaxDb" id="55529-EKX48313"/>
<comment type="similarity">
    <text evidence="2">Belongs to the glycosyltransferase 41 family. O-GlcNAc transferase subfamily.</text>
</comment>
<dbReference type="Gene3D" id="3.40.50.2000">
    <property type="entry name" value="Glycogen Phosphorylase B"/>
    <property type="match status" value="1"/>
</dbReference>
<dbReference type="InterPro" id="IPR029489">
    <property type="entry name" value="OGT/SEC/SPY_C"/>
</dbReference>
<dbReference type="GO" id="GO:0097363">
    <property type="term" value="F:protein O-acetylglucosaminyltransferase activity"/>
    <property type="evidence" value="ECO:0007669"/>
    <property type="project" value="UniProtKB-EC"/>
</dbReference>
<evidence type="ECO:0000256" key="1">
    <source>
        <dbReference type="ARBA" id="ARBA00004922"/>
    </source>
</evidence>
<dbReference type="EC" id="2.4.1.255" evidence="3"/>
<dbReference type="Pfam" id="PF13844">
    <property type="entry name" value="Glyco_transf_41"/>
    <property type="match status" value="2"/>
</dbReference>
<dbReference type="PANTHER" id="PTHR44998:SF1">
    <property type="entry name" value="UDP-N-ACETYLGLUCOSAMINE--PEPTIDE N-ACETYLGLUCOSAMINYLTRANSFERASE 110 KDA SUBUNIT"/>
    <property type="match status" value="1"/>
</dbReference>
<accession>L1JIH5</accession>